<reference evidence="1" key="1">
    <citation type="submission" date="2020-03" db="EMBL/GenBank/DDBJ databases">
        <title>Hybrid Assembly of Korean Phytophthora infestans isolates.</title>
        <authorList>
            <person name="Prokchorchik M."/>
            <person name="Lee Y."/>
            <person name="Seo J."/>
            <person name="Cho J.-H."/>
            <person name="Park Y.-E."/>
            <person name="Jang D.-C."/>
            <person name="Im J.-S."/>
            <person name="Choi J.-G."/>
            <person name="Park H.-J."/>
            <person name="Lee G.-B."/>
            <person name="Lee Y.-G."/>
            <person name="Hong S.-Y."/>
            <person name="Cho K."/>
            <person name="Sohn K.H."/>
        </authorList>
    </citation>
    <scope>NUCLEOTIDE SEQUENCE</scope>
    <source>
        <strain evidence="1">KR_2_A2</strain>
    </source>
</reference>
<dbReference type="EMBL" id="JAACNO010002053">
    <property type="protein sequence ID" value="KAF4135816.1"/>
    <property type="molecule type" value="Genomic_DNA"/>
</dbReference>
<proteinExistence type="predicted"/>
<accession>A0A8S9U4G6</accession>
<evidence type="ECO:0000313" key="1">
    <source>
        <dbReference type="EMBL" id="KAF4135816.1"/>
    </source>
</evidence>
<name>A0A8S9U4G6_PHYIN</name>
<organism evidence="1 2">
    <name type="scientific">Phytophthora infestans</name>
    <name type="common">Potato late blight agent</name>
    <name type="synonym">Botrytis infestans</name>
    <dbReference type="NCBI Taxonomy" id="4787"/>
    <lineage>
        <taxon>Eukaryota</taxon>
        <taxon>Sar</taxon>
        <taxon>Stramenopiles</taxon>
        <taxon>Oomycota</taxon>
        <taxon>Peronosporomycetes</taxon>
        <taxon>Peronosporales</taxon>
        <taxon>Peronosporaceae</taxon>
        <taxon>Phytophthora</taxon>
    </lineage>
</organism>
<protein>
    <submittedName>
        <fullName evidence="1">Uncharacterized protein</fullName>
    </submittedName>
</protein>
<sequence length="163" mass="17084">MAAPIRSGGCPTLAARTMSLAMRPSVAKEITGEELAGAKLASLPTGPATTLSGCTGSSREVELQAREFLSRVALLPWCQSSTPLSEKKLTRGARVVAAYTAASRSPQSGHCQEGKASHAPPSLEAYSLQVWEHAIVVAARDAARAPIHDEGDKVNHGRLTTLD</sequence>
<evidence type="ECO:0000313" key="2">
    <source>
        <dbReference type="Proteomes" id="UP000704712"/>
    </source>
</evidence>
<gene>
    <name evidence="1" type="ORF">GN958_ATG15040</name>
</gene>
<dbReference type="Proteomes" id="UP000704712">
    <property type="component" value="Unassembled WGS sequence"/>
</dbReference>
<dbReference type="AlphaFoldDB" id="A0A8S9U4G6"/>
<comment type="caution">
    <text evidence="1">The sequence shown here is derived from an EMBL/GenBank/DDBJ whole genome shotgun (WGS) entry which is preliminary data.</text>
</comment>